<evidence type="ECO:0000256" key="6">
    <source>
        <dbReference type="ARBA" id="ARBA00023235"/>
    </source>
</evidence>
<name>A0A9X3EA96_9GAMM</name>
<dbReference type="GO" id="GO:0030288">
    <property type="term" value="C:outer membrane-bounded periplasmic space"/>
    <property type="evidence" value="ECO:0007669"/>
    <property type="project" value="InterPro"/>
</dbReference>
<dbReference type="InterPro" id="IPR000297">
    <property type="entry name" value="PPIase_PpiC"/>
</dbReference>
<evidence type="ECO:0000256" key="2">
    <source>
        <dbReference type="ARBA" id="ARBA00022737"/>
    </source>
</evidence>
<comment type="caution">
    <text evidence="9">The sequence shown here is derived from an EMBL/GenBank/DDBJ whole genome shotgun (WGS) entry which is preliminary data.</text>
</comment>
<dbReference type="GO" id="GO:0042277">
    <property type="term" value="F:peptide binding"/>
    <property type="evidence" value="ECO:0007669"/>
    <property type="project" value="InterPro"/>
</dbReference>
<dbReference type="GO" id="GO:0006457">
    <property type="term" value="P:protein folding"/>
    <property type="evidence" value="ECO:0007669"/>
    <property type="project" value="UniProtKB-UniRule"/>
</dbReference>
<evidence type="ECO:0000313" key="9">
    <source>
        <dbReference type="EMBL" id="MCY0963812.1"/>
    </source>
</evidence>
<dbReference type="Pfam" id="PF00639">
    <property type="entry name" value="Rotamase"/>
    <property type="match status" value="1"/>
</dbReference>
<evidence type="ECO:0000259" key="8">
    <source>
        <dbReference type="PROSITE" id="PS50198"/>
    </source>
</evidence>
<dbReference type="Gene3D" id="3.10.50.40">
    <property type="match status" value="2"/>
</dbReference>
<dbReference type="Pfam" id="PF09312">
    <property type="entry name" value="SurA_N"/>
    <property type="match status" value="1"/>
</dbReference>
<comment type="catalytic activity">
    <reaction evidence="7">
        <text>[protein]-peptidylproline (omega=180) = [protein]-peptidylproline (omega=0)</text>
        <dbReference type="Rhea" id="RHEA:16237"/>
        <dbReference type="Rhea" id="RHEA-COMP:10747"/>
        <dbReference type="Rhea" id="RHEA-COMP:10748"/>
        <dbReference type="ChEBI" id="CHEBI:83833"/>
        <dbReference type="ChEBI" id="CHEBI:83834"/>
        <dbReference type="EC" id="5.2.1.8"/>
    </reaction>
</comment>
<feature type="signal peptide" evidence="7">
    <location>
        <begin position="1"/>
        <end position="24"/>
    </location>
</feature>
<reference evidence="9" key="1">
    <citation type="submission" date="2022-11" db="EMBL/GenBank/DDBJ databases">
        <title>Parathalassolutuus dongxingensis gen. nov., sp. nov., a novel member of family Oceanospirillaceae isolated from a coastal shrimp pond in Guangxi, China.</title>
        <authorList>
            <person name="Chen H."/>
        </authorList>
    </citation>
    <scope>NUCLEOTIDE SEQUENCE</scope>
    <source>
        <strain evidence="9">G-43</strain>
    </source>
</reference>
<evidence type="ECO:0000256" key="1">
    <source>
        <dbReference type="ARBA" id="ARBA00022729"/>
    </source>
</evidence>
<dbReference type="EMBL" id="JAPNOA010000006">
    <property type="protein sequence ID" value="MCY0963812.1"/>
    <property type="molecule type" value="Genomic_DNA"/>
</dbReference>
<dbReference type="PANTHER" id="PTHR47637:SF1">
    <property type="entry name" value="CHAPERONE SURA"/>
    <property type="match status" value="1"/>
</dbReference>
<keyword evidence="1 7" id="KW-0732">Signal</keyword>
<feature type="domain" description="PpiC" evidence="8">
    <location>
        <begin position="173"/>
        <end position="274"/>
    </location>
</feature>
<dbReference type="GO" id="GO:0043165">
    <property type="term" value="P:Gram-negative-bacterium-type cell outer membrane assembly"/>
    <property type="evidence" value="ECO:0007669"/>
    <property type="project" value="InterPro"/>
</dbReference>
<dbReference type="Proteomes" id="UP001150830">
    <property type="component" value="Unassembled WGS sequence"/>
</dbReference>
<comment type="domain">
    <text evidence="7">The PPIase activity resides only in the second parvulin domain. The N-terminal region and the C-terminal tail are necessary and sufficient for the chaperone activity of SurA. The PPIase activity is dispensable for SurA to function as a chaperone. The N-terminal region and the C-terminal tail are also required for porin recognition.</text>
</comment>
<comment type="function">
    <text evidence="7">Chaperone involved in the correct folding and assembly of outer membrane proteins. Recognizes specific patterns of aromatic residues and the orientation of their side chains, which are found more frequently in integral outer membrane proteins. May act in both early periplasmic and late outer membrane-associated steps of protein maturation.</text>
</comment>
<dbReference type="AlphaFoldDB" id="A0A9X3EA96"/>
<dbReference type="InterPro" id="IPR015391">
    <property type="entry name" value="SurA_N"/>
</dbReference>
<evidence type="ECO:0000256" key="3">
    <source>
        <dbReference type="ARBA" id="ARBA00022764"/>
    </source>
</evidence>
<keyword evidence="10" id="KW-1185">Reference proteome</keyword>
<keyword evidence="4 7" id="KW-0697">Rotamase</keyword>
<gene>
    <name evidence="7" type="primary">surA</name>
    <name evidence="9" type="ORF">OUO13_01245</name>
</gene>
<dbReference type="Gene3D" id="1.10.4030.10">
    <property type="entry name" value="Porin chaperone SurA, peptide-binding domain"/>
    <property type="match status" value="1"/>
</dbReference>
<dbReference type="PROSITE" id="PS01096">
    <property type="entry name" value="PPIC_PPIASE_1"/>
    <property type="match status" value="1"/>
</dbReference>
<dbReference type="GO" id="GO:0050821">
    <property type="term" value="P:protein stabilization"/>
    <property type="evidence" value="ECO:0007669"/>
    <property type="project" value="InterPro"/>
</dbReference>
<comment type="subcellular location">
    <subcellularLocation>
        <location evidence="7">Periplasm</location>
    </subcellularLocation>
    <text evidence="7">Is capable of associating with the outer membrane.</text>
</comment>
<dbReference type="InterPro" id="IPR027304">
    <property type="entry name" value="Trigger_fact/SurA_dom_sf"/>
</dbReference>
<dbReference type="PROSITE" id="PS50198">
    <property type="entry name" value="PPIC_PPIASE_2"/>
    <property type="match status" value="2"/>
</dbReference>
<dbReference type="SUPFAM" id="SSF54534">
    <property type="entry name" value="FKBP-like"/>
    <property type="match status" value="2"/>
</dbReference>
<proteinExistence type="inferred from homology"/>
<evidence type="ECO:0000313" key="10">
    <source>
        <dbReference type="Proteomes" id="UP001150830"/>
    </source>
</evidence>
<dbReference type="InterPro" id="IPR023058">
    <property type="entry name" value="PPIase_PpiC_CS"/>
</dbReference>
<evidence type="ECO:0000256" key="4">
    <source>
        <dbReference type="ARBA" id="ARBA00023110"/>
    </source>
</evidence>
<keyword evidence="3 7" id="KW-0574">Periplasm</keyword>
<evidence type="ECO:0000256" key="5">
    <source>
        <dbReference type="ARBA" id="ARBA00023186"/>
    </source>
</evidence>
<dbReference type="SUPFAM" id="SSF109998">
    <property type="entry name" value="Triger factor/SurA peptide-binding domain-like"/>
    <property type="match status" value="1"/>
</dbReference>
<protein>
    <recommendedName>
        <fullName evidence="7">Chaperone SurA</fullName>
    </recommendedName>
    <alternativeName>
        <fullName evidence="7">Peptidyl-prolyl cis-trans isomerase SurA</fullName>
        <shortName evidence="7">PPIase SurA</shortName>
        <ecNumber evidence="7">5.2.1.8</ecNumber>
    </alternativeName>
    <alternativeName>
        <fullName evidence="7">Rotamase SurA</fullName>
    </alternativeName>
</protein>
<keyword evidence="5 7" id="KW-0143">Chaperone</keyword>
<dbReference type="InterPro" id="IPR050280">
    <property type="entry name" value="OMP_Chaperone_SurA"/>
</dbReference>
<dbReference type="PANTHER" id="PTHR47637">
    <property type="entry name" value="CHAPERONE SURA"/>
    <property type="match status" value="1"/>
</dbReference>
<dbReference type="HAMAP" id="MF_01183">
    <property type="entry name" value="Chaperone_SurA"/>
    <property type="match status" value="1"/>
</dbReference>
<keyword evidence="2 7" id="KW-0677">Repeat</keyword>
<evidence type="ECO:0000256" key="7">
    <source>
        <dbReference type="HAMAP-Rule" id="MF_01183"/>
    </source>
</evidence>
<dbReference type="Pfam" id="PF13616">
    <property type="entry name" value="Rotamase_3"/>
    <property type="match status" value="1"/>
</dbReference>
<sequence length="429" mass="47937" precursor="true">MTIKSLFLALTMGLISLASLPTQADPQLLDRVAAVVDDDVVMQSELDQRIDYIRRQNRGANLPDNATLSHQVLERLVIESIQKQQANRAGIRISDAQLNEALERIAAQNKMTLPQFREAMEAEGVPFEVAREQIQNEMLMSRLQRGMVGEKIQITDQDVDLFLASEMGKMTAAAEYHLGHILVSVPAEATPDDFNKAEQRVRDILRRLRAGADFRSTAIAESDGRNALEGGDLGWRKETQLPGIFADVVPKLGVGQISEPIRSSSGFHLVQLQEKRGGNSQVITQYHVRHILVSPNELRDKSETEALASSLYQRLQKGGDFAALAREYSNDPGSATNGGDLGWANPGDMVPEFDNTMQQAAIGQVSAPFETRFGWHILQVLETRQSDIGADLQRNQIRQQLYQRRFEEELPIWLRKIRAEAYVDIKSPS</sequence>
<dbReference type="InterPro" id="IPR023034">
    <property type="entry name" value="PPIase_SurA"/>
</dbReference>
<dbReference type="InterPro" id="IPR046357">
    <property type="entry name" value="PPIase_dom_sf"/>
</dbReference>
<dbReference type="GO" id="GO:0051082">
    <property type="term" value="F:unfolded protein binding"/>
    <property type="evidence" value="ECO:0007669"/>
    <property type="project" value="UniProtKB-UniRule"/>
</dbReference>
<dbReference type="EC" id="5.2.1.8" evidence="7"/>
<feature type="domain" description="PpiC" evidence="8">
    <location>
        <begin position="283"/>
        <end position="382"/>
    </location>
</feature>
<dbReference type="RefSeq" id="WP_283172032.1">
    <property type="nucleotide sequence ID" value="NZ_JAPNOA010000006.1"/>
</dbReference>
<feature type="chain" id="PRO_5041026331" description="Chaperone SurA" evidence="7">
    <location>
        <begin position="25"/>
        <end position="429"/>
    </location>
</feature>
<dbReference type="GO" id="GO:0003755">
    <property type="term" value="F:peptidyl-prolyl cis-trans isomerase activity"/>
    <property type="evidence" value="ECO:0007669"/>
    <property type="project" value="UniProtKB-UniRule"/>
</dbReference>
<accession>A0A9X3EA96</accession>
<keyword evidence="6 7" id="KW-0413">Isomerase</keyword>
<organism evidence="9 10">
    <name type="scientific">Parathalassolituus penaei</name>
    <dbReference type="NCBI Taxonomy" id="2997323"/>
    <lineage>
        <taxon>Bacteria</taxon>
        <taxon>Pseudomonadati</taxon>
        <taxon>Pseudomonadota</taxon>
        <taxon>Gammaproteobacteria</taxon>
        <taxon>Oceanospirillales</taxon>
        <taxon>Oceanospirillaceae</taxon>
        <taxon>Parathalassolituus</taxon>
    </lineage>
</organism>